<protein>
    <submittedName>
        <fullName evidence="1">RCG60863, isoform CRA_b</fullName>
    </submittedName>
</protein>
<organism evidence="1 2">
    <name type="scientific">Rattus norvegicus</name>
    <name type="common">Rat</name>
    <dbReference type="NCBI Taxonomy" id="10116"/>
    <lineage>
        <taxon>Eukaryota</taxon>
        <taxon>Metazoa</taxon>
        <taxon>Chordata</taxon>
        <taxon>Craniata</taxon>
        <taxon>Vertebrata</taxon>
        <taxon>Euteleostomi</taxon>
        <taxon>Mammalia</taxon>
        <taxon>Eutheria</taxon>
        <taxon>Euarchontoglires</taxon>
        <taxon>Glires</taxon>
        <taxon>Rodentia</taxon>
        <taxon>Myomorpha</taxon>
        <taxon>Muroidea</taxon>
        <taxon>Muridae</taxon>
        <taxon>Murinae</taxon>
        <taxon>Rattus</taxon>
    </lineage>
</organism>
<name>A6JKL8_RAT</name>
<sequence length="100" mass="10937">MFGIKRGGGAIKKMQVLLHSEVSCYSWKGTRLTVDKNSFCAVLPRPALCASPHAGWFLQSTLVLYTPPDGMGHLPNHLPSSLPEGARQAFPHTLAKHKFP</sequence>
<dbReference type="Proteomes" id="UP000234681">
    <property type="component" value="Chromosome 20"/>
</dbReference>
<proteinExistence type="predicted"/>
<reference evidence="2" key="1">
    <citation type="submission" date="2005-09" db="EMBL/GenBank/DDBJ databases">
        <authorList>
            <person name="Mural R.J."/>
            <person name="Li P.W."/>
            <person name="Adams M.D."/>
            <person name="Amanatides P.G."/>
            <person name="Baden-Tillson H."/>
            <person name="Barnstead M."/>
            <person name="Chin S.H."/>
            <person name="Dew I."/>
            <person name="Evans C.A."/>
            <person name="Ferriera S."/>
            <person name="Flanigan M."/>
            <person name="Fosler C."/>
            <person name="Glodek A."/>
            <person name="Gu Z."/>
            <person name="Holt R.A."/>
            <person name="Jennings D."/>
            <person name="Kraft C.L."/>
            <person name="Lu F."/>
            <person name="Nguyen T."/>
            <person name="Nusskern D.R."/>
            <person name="Pfannkoch C.M."/>
            <person name="Sitter C."/>
            <person name="Sutton G.G."/>
            <person name="Venter J.C."/>
            <person name="Wang Z."/>
            <person name="Woodage T."/>
            <person name="Zheng X.H."/>
            <person name="Zhong F."/>
        </authorList>
    </citation>
    <scope>NUCLEOTIDE SEQUENCE [LARGE SCALE GENOMIC DNA]</scope>
    <source>
        <strain>BN</strain>
        <strain evidence="2">Sprague-Dawley</strain>
    </source>
</reference>
<gene>
    <name evidence="1" type="ORF">rCG_60863</name>
</gene>
<dbReference type="AlphaFoldDB" id="A6JKL8"/>
<evidence type="ECO:0000313" key="2">
    <source>
        <dbReference type="Proteomes" id="UP000234681"/>
    </source>
</evidence>
<dbReference type="EMBL" id="CH473988">
    <property type="protein sequence ID" value="EDL97236.1"/>
    <property type="molecule type" value="Genomic_DNA"/>
</dbReference>
<accession>A6JKL8</accession>
<evidence type="ECO:0000313" key="1">
    <source>
        <dbReference type="EMBL" id="EDL97236.1"/>
    </source>
</evidence>